<dbReference type="InterPro" id="IPR001304">
    <property type="entry name" value="C-type_lectin-like"/>
</dbReference>
<dbReference type="InterPro" id="IPR016187">
    <property type="entry name" value="CTDL_fold"/>
</dbReference>
<evidence type="ECO:0000313" key="2">
    <source>
        <dbReference type="EMBL" id="KAF6019047.1"/>
    </source>
</evidence>
<dbReference type="AlphaFoldDB" id="A0A7J7IZQ6"/>
<accession>A0A7J7IZQ6</accession>
<organism evidence="2 3">
    <name type="scientific">Bugula neritina</name>
    <name type="common">Brown bryozoan</name>
    <name type="synonym">Sertularia neritina</name>
    <dbReference type="NCBI Taxonomy" id="10212"/>
    <lineage>
        <taxon>Eukaryota</taxon>
        <taxon>Metazoa</taxon>
        <taxon>Spiralia</taxon>
        <taxon>Lophotrochozoa</taxon>
        <taxon>Bryozoa</taxon>
        <taxon>Gymnolaemata</taxon>
        <taxon>Cheilostomatida</taxon>
        <taxon>Flustrina</taxon>
        <taxon>Buguloidea</taxon>
        <taxon>Bugulidae</taxon>
        <taxon>Bugula</taxon>
    </lineage>
</organism>
<dbReference type="InterPro" id="IPR016186">
    <property type="entry name" value="C-type_lectin-like/link_sf"/>
</dbReference>
<dbReference type="EMBL" id="VXIV02003257">
    <property type="protein sequence ID" value="KAF6019047.1"/>
    <property type="molecule type" value="Genomic_DNA"/>
</dbReference>
<dbReference type="CDD" id="cd00037">
    <property type="entry name" value="CLECT"/>
    <property type="match status" value="1"/>
</dbReference>
<feature type="domain" description="C-type lectin" evidence="1">
    <location>
        <begin position="36"/>
        <end position="140"/>
    </location>
</feature>
<protein>
    <submittedName>
        <fullName evidence="2">CLEC17A</fullName>
    </submittedName>
</protein>
<dbReference type="Gene3D" id="3.10.100.10">
    <property type="entry name" value="Mannose-Binding Protein A, subunit A"/>
    <property type="match status" value="1"/>
</dbReference>
<comment type="caution">
    <text evidence="2">The sequence shown here is derived from an EMBL/GenBank/DDBJ whole genome shotgun (WGS) entry which is preliminary data.</text>
</comment>
<sequence length="150" mass="16958">MLGVSYDLYAEVTEALCYVAELSSISCEAGWTVNPVKETCIKLWPSSGNRDAAVFNCQSVEASLLMLNTEEVYEWYQTLVASDPSWSHELWLGATKVGSEWKWDNGDSLDMSRFESGRPNNSGTCLIMRTTFVWYDNTCSPGFRRHVCEK</sequence>
<dbReference type="SUPFAM" id="SSF56436">
    <property type="entry name" value="C-type lectin-like"/>
    <property type="match status" value="1"/>
</dbReference>
<dbReference type="Pfam" id="PF00059">
    <property type="entry name" value="Lectin_C"/>
    <property type="match status" value="1"/>
</dbReference>
<evidence type="ECO:0000259" key="1">
    <source>
        <dbReference type="PROSITE" id="PS50041"/>
    </source>
</evidence>
<dbReference type="Proteomes" id="UP000593567">
    <property type="component" value="Unassembled WGS sequence"/>
</dbReference>
<reference evidence="2" key="1">
    <citation type="submission" date="2020-06" db="EMBL/GenBank/DDBJ databases">
        <title>Draft genome of Bugula neritina, a colonial animal packing powerful symbionts and potential medicines.</title>
        <authorList>
            <person name="Rayko M."/>
        </authorList>
    </citation>
    <scope>NUCLEOTIDE SEQUENCE [LARGE SCALE GENOMIC DNA]</scope>
    <source>
        <strain evidence="2">Kwan_BN1</strain>
    </source>
</reference>
<dbReference type="SMART" id="SM00034">
    <property type="entry name" value="CLECT"/>
    <property type="match status" value="1"/>
</dbReference>
<proteinExistence type="predicted"/>
<dbReference type="PROSITE" id="PS50041">
    <property type="entry name" value="C_TYPE_LECTIN_2"/>
    <property type="match status" value="1"/>
</dbReference>
<gene>
    <name evidence="2" type="ORF">EB796_022648</name>
</gene>
<keyword evidence="3" id="KW-1185">Reference proteome</keyword>
<name>A0A7J7IZQ6_BUGNE</name>
<evidence type="ECO:0000313" key="3">
    <source>
        <dbReference type="Proteomes" id="UP000593567"/>
    </source>
</evidence>
<dbReference type="OrthoDB" id="2142683at2759"/>